<feature type="transmembrane region" description="Helical" evidence="1">
    <location>
        <begin position="12"/>
        <end position="36"/>
    </location>
</feature>
<dbReference type="InterPro" id="IPR033788">
    <property type="entry name" value="VbhA-like"/>
</dbReference>
<evidence type="ECO:0000313" key="3">
    <source>
        <dbReference type="EMBL" id="OIQ58321.1"/>
    </source>
</evidence>
<dbReference type="CDD" id="cd11586">
    <property type="entry name" value="VbhA_like"/>
    <property type="match status" value="1"/>
</dbReference>
<keyword evidence="1" id="KW-0812">Transmembrane</keyword>
<dbReference type="InterPro" id="IPR018649">
    <property type="entry name" value="SHOCT"/>
</dbReference>
<organism evidence="3 4">
    <name type="scientific">Neomoorella thermoacetica</name>
    <name type="common">Clostridium thermoaceticum</name>
    <dbReference type="NCBI Taxonomy" id="1525"/>
    <lineage>
        <taxon>Bacteria</taxon>
        <taxon>Bacillati</taxon>
        <taxon>Bacillota</taxon>
        <taxon>Clostridia</taxon>
        <taxon>Neomoorellales</taxon>
        <taxon>Neomoorellaceae</taxon>
        <taxon>Neomoorella</taxon>
    </lineage>
</organism>
<dbReference type="Proteomes" id="UP000182811">
    <property type="component" value="Unassembled WGS sequence"/>
</dbReference>
<accession>A0A1J5NH09</accession>
<evidence type="ECO:0000313" key="4">
    <source>
        <dbReference type="Proteomes" id="UP000182811"/>
    </source>
</evidence>
<name>A0A1J5NH09_NEOTH</name>
<dbReference type="Pfam" id="PF09851">
    <property type="entry name" value="SHOCT"/>
    <property type="match status" value="1"/>
</dbReference>
<dbReference type="EMBL" id="MDDC01000017">
    <property type="protein sequence ID" value="OIQ58321.1"/>
    <property type="molecule type" value="Genomic_DNA"/>
</dbReference>
<sequence length="77" mass="9178">MMWGYYNWGMGVWMLVWWAILIGIIVLAVYGLVSLFNRRDGQSPMRPDPLGIIKERYARGEITAEEYHRMRDELKEQ</sequence>
<proteinExistence type="predicted"/>
<evidence type="ECO:0000256" key="1">
    <source>
        <dbReference type="SAM" id="Phobius"/>
    </source>
</evidence>
<keyword evidence="1" id="KW-1133">Transmembrane helix</keyword>
<keyword evidence="1" id="KW-0472">Membrane</keyword>
<evidence type="ECO:0000259" key="2">
    <source>
        <dbReference type="Pfam" id="PF09851"/>
    </source>
</evidence>
<protein>
    <recommendedName>
        <fullName evidence="2">SHOCT domain-containing protein</fullName>
    </recommendedName>
</protein>
<feature type="domain" description="SHOCT" evidence="2">
    <location>
        <begin position="48"/>
        <end position="74"/>
    </location>
</feature>
<gene>
    <name evidence="3" type="ORF">MOTE_21220</name>
</gene>
<dbReference type="OrthoDB" id="5461404at2"/>
<reference evidence="3 4" key="1">
    <citation type="submission" date="2016-08" db="EMBL/GenBank/DDBJ databases">
        <title>Genome-based comparison of Moorella thermoacetic strains.</title>
        <authorList>
            <person name="Poehlein A."/>
            <person name="Bengelsdorf F.R."/>
            <person name="Esser C."/>
            <person name="Duerre P."/>
            <person name="Daniel R."/>
        </authorList>
    </citation>
    <scope>NUCLEOTIDE SEQUENCE [LARGE SCALE GENOMIC DNA]</scope>
    <source>
        <strain evidence="3 4">DSM 21394</strain>
    </source>
</reference>
<comment type="caution">
    <text evidence="3">The sequence shown here is derived from an EMBL/GenBank/DDBJ whole genome shotgun (WGS) entry which is preliminary data.</text>
</comment>
<dbReference type="AlphaFoldDB" id="A0A1J5NH09"/>